<feature type="compositionally biased region" description="Polar residues" evidence="1">
    <location>
        <begin position="42"/>
        <end position="70"/>
    </location>
</feature>
<dbReference type="AlphaFoldDB" id="A0A8E2JSE6"/>
<name>A0A8E2JSE6_9PEZI</name>
<dbReference type="Proteomes" id="UP000250140">
    <property type="component" value="Unassembled WGS sequence"/>
</dbReference>
<protein>
    <submittedName>
        <fullName evidence="2">Uncharacterized protein</fullName>
    </submittedName>
</protein>
<evidence type="ECO:0000313" key="3">
    <source>
        <dbReference type="Proteomes" id="UP000250140"/>
    </source>
</evidence>
<feature type="compositionally biased region" description="Polar residues" evidence="1">
    <location>
        <begin position="139"/>
        <end position="153"/>
    </location>
</feature>
<evidence type="ECO:0000256" key="1">
    <source>
        <dbReference type="SAM" id="MobiDB-lite"/>
    </source>
</evidence>
<feature type="compositionally biased region" description="Basic residues" evidence="1">
    <location>
        <begin position="1"/>
        <end position="24"/>
    </location>
</feature>
<evidence type="ECO:0000313" key="2">
    <source>
        <dbReference type="EMBL" id="OCL07444.1"/>
    </source>
</evidence>
<organism evidence="2 3">
    <name type="scientific">Glonium stellatum</name>
    <dbReference type="NCBI Taxonomy" id="574774"/>
    <lineage>
        <taxon>Eukaryota</taxon>
        <taxon>Fungi</taxon>
        <taxon>Dikarya</taxon>
        <taxon>Ascomycota</taxon>
        <taxon>Pezizomycotina</taxon>
        <taxon>Dothideomycetes</taxon>
        <taxon>Pleosporomycetidae</taxon>
        <taxon>Gloniales</taxon>
        <taxon>Gloniaceae</taxon>
        <taxon>Glonium</taxon>
    </lineage>
</organism>
<reference evidence="2 3" key="1">
    <citation type="journal article" date="2016" name="Nat. Commun.">
        <title>Ectomycorrhizal ecology is imprinted in the genome of the dominant symbiotic fungus Cenococcum geophilum.</title>
        <authorList>
            <consortium name="DOE Joint Genome Institute"/>
            <person name="Peter M."/>
            <person name="Kohler A."/>
            <person name="Ohm R.A."/>
            <person name="Kuo A."/>
            <person name="Krutzmann J."/>
            <person name="Morin E."/>
            <person name="Arend M."/>
            <person name="Barry K.W."/>
            <person name="Binder M."/>
            <person name="Choi C."/>
            <person name="Clum A."/>
            <person name="Copeland A."/>
            <person name="Grisel N."/>
            <person name="Haridas S."/>
            <person name="Kipfer T."/>
            <person name="LaButti K."/>
            <person name="Lindquist E."/>
            <person name="Lipzen A."/>
            <person name="Maire R."/>
            <person name="Meier B."/>
            <person name="Mihaltcheva S."/>
            <person name="Molinier V."/>
            <person name="Murat C."/>
            <person name="Poggeler S."/>
            <person name="Quandt C.A."/>
            <person name="Sperisen C."/>
            <person name="Tritt A."/>
            <person name="Tisserant E."/>
            <person name="Crous P.W."/>
            <person name="Henrissat B."/>
            <person name="Nehls U."/>
            <person name="Egli S."/>
            <person name="Spatafora J.W."/>
            <person name="Grigoriev I.V."/>
            <person name="Martin F.M."/>
        </authorList>
    </citation>
    <scope>NUCLEOTIDE SEQUENCE [LARGE SCALE GENOMIC DNA]</scope>
    <source>
        <strain evidence="2 3">CBS 207.34</strain>
    </source>
</reference>
<keyword evidence="3" id="KW-1185">Reference proteome</keyword>
<dbReference type="EMBL" id="KV749871">
    <property type="protein sequence ID" value="OCL07444.1"/>
    <property type="molecule type" value="Genomic_DNA"/>
</dbReference>
<proteinExistence type="predicted"/>
<accession>A0A8E2JSE6</accession>
<feature type="compositionally biased region" description="Basic residues" evidence="1">
    <location>
        <begin position="80"/>
        <end position="98"/>
    </location>
</feature>
<feature type="region of interest" description="Disordered" evidence="1">
    <location>
        <begin position="1"/>
        <end position="187"/>
    </location>
</feature>
<sequence>MSTRKPKTMIGRKKRNTRKLKLKTKNTPAQKPQGPKSKGIATRNSLESSGVTLDELNNSEEQNTLKSINPTKRHAEIGKAKQRSKLGQHTAKNPRGRSQKTQEQNPEYAALEPERRKKAKQKSPEATKRASLTAGHVPENSSPLEGIDTSSSLFPPFEDAPRESHCLEGNPDGPVASPSTHPQEPNKFAFDRDRWEELVVGRIITKRKKPENSKFEGKHASKEGLISPFFPLCCYCCFDVVLSMLLVDILPSDPRIKKTFVLGRPPEQTENSVVAQVVVALSFQCELKGFLLCTAKILPS</sequence>
<gene>
    <name evidence="2" type="ORF">AOQ84DRAFT_389502</name>
</gene>